<dbReference type="Proteomes" id="UP001060215">
    <property type="component" value="Chromosome 8"/>
</dbReference>
<sequence length="1332" mass="147997">MQQANKPQFPISGHEWRPLPLHLQISTADDGYEAISEYALLLDDLKPSFPSLNLLLIIVNAKLWIGHGKSYSSGTRLVPVGLGDDDQCMEDDFAAWRELLWPELDQLLKDDDSSTVATPYTAAVLEYRVVYHDGTDASIMDKSMSMSNGHAVHDAQHPCRSNVAVKKELHTAASDRSCTHLEFDIAGTGLAYETGDHVGVYSENVIDIDIVEEAERLSSINSKASSDLCVVDFDIPFSFAFVVAPLIESVTIIGIMASVTWQVLFVAFFATVASKYVQGYYQASASELMRINGTTKAPVMNYASETSLGVVTIRAFNMANTFFQSYLNLVDNDAKLFFYSNATMEWLILKVEALQNLTLLTAVFRLVLLPKGYVDPGLVGLSLSYALALTSTQVFMIQWYSSLANYVISVERIKQFMHIPPEPPAIVKDRRPPSSWPSEGRIELQDLREVAMVNPHFLNETNATPFLGLSGGETYQCYDIKILTGNHTGIWQEQDPVSHSLPIFIMQLIIITSLTRLLIFILRPFRQPRIVPEIIAGALMSPSIMGRISRNCAFFRAAFSVSGVMTLETMGNIGLIYFLFLLGLEIDLTTISRVGRQAFAFALTGTIVPFAIGVALYYLFLPELENVFQLGCIVWGVSLTVTGLPVIAQILTKLKLLYTDIGKTAMSSALVNEMFSWILLTVVVALGNSEDKYLLVLLGTIGFVLFCTFAIRPIIIWKLSQSQKGGYHNDETICVILVMVLACGLTTDLLGTNSLVGAFVFGLIIPSGLLGPRFVEVFRGFVEDFLMPVFFAISGFRTNFDSIGRSSTWYLVGLTMTFACLCKVVSTLVISFFFGMPLREGMALGVLMNTKGLLALIVINYGRDRMVLEDEAFTVMMISILLMTMATQPIMSILYKPTKRFLYNKHRAIQTLKPDAELRIVVCLHESHSVSGIINILQASNPSRRSPITVFALQLVQLTGHTTALLIVHGPTRSNSQKNNNYENAIATHILDGFERLEEQHSGVSVQPMTVVSPYTTMHEDICSIAEEKGATLIILPFHQRLTIHNKMEDIHHAYKDVNDNVLLNSPCSVGILVDRGFGSLTEIDAEAMMRHIAMLYIGGPDDREALCYARKMAGHPNITLTVVRFVESKHDVGLKLADFIEDTDDDDEDEDDKDEDNEKDGNEDKDKKVLITETIDVEAEMRLDESFISEFRHWTTGDRSIMYLEKEVSNGSETVQTIKLVSQGYDLFVVGRRAGFSSWLTEGLDLWSECPELGTIGDLLVTSDFSSNVSVLVVKQYVGARHVEEGLGTWGIINPQTSVLNRFPCTETSMELTEINCTSYSMPQVLESPKF</sequence>
<comment type="caution">
    <text evidence="1">The sequence shown here is derived from an EMBL/GenBank/DDBJ whole genome shotgun (WGS) entry which is preliminary data.</text>
</comment>
<keyword evidence="2" id="KW-1185">Reference proteome</keyword>
<organism evidence="1 2">
    <name type="scientific">Camellia lanceoleosa</name>
    <dbReference type="NCBI Taxonomy" id="1840588"/>
    <lineage>
        <taxon>Eukaryota</taxon>
        <taxon>Viridiplantae</taxon>
        <taxon>Streptophyta</taxon>
        <taxon>Embryophyta</taxon>
        <taxon>Tracheophyta</taxon>
        <taxon>Spermatophyta</taxon>
        <taxon>Magnoliopsida</taxon>
        <taxon>eudicotyledons</taxon>
        <taxon>Gunneridae</taxon>
        <taxon>Pentapetalae</taxon>
        <taxon>asterids</taxon>
        <taxon>Ericales</taxon>
        <taxon>Theaceae</taxon>
        <taxon>Camellia</taxon>
    </lineage>
</organism>
<evidence type="ECO:0000313" key="2">
    <source>
        <dbReference type="Proteomes" id="UP001060215"/>
    </source>
</evidence>
<gene>
    <name evidence="1" type="ORF">LOK49_LG09G01155</name>
</gene>
<name>A0ACC0GJ37_9ERIC</name>
<proteinExistence type="predicted"/>
<accession>A0ACC0GJ37</accession>
<evidence type="ECO:0000313" key="1">
    <source>
        <dbReference type="EMBL" id="KAI8001075.1"/>
    </source>
</evidence>
<reference evidence="1 2" key="1">
    <citation type="journal article" date="2022" name="Plant J.">
        <title>Chromosome-level genome of Camellia lanceoleosa provides a valuable resource for understanding genome evolution and self-incompatibility.</title>
        <authorList>
            <person name="Gong W."/>
            <person name="Xiao S."/>
            <person name="Wang L."/>
            <person name="Liao Z."/>
            <person name="Chang Y."/>
            <person name="Mo W."/>
            <person name="Hu G."/>
            <person name="Li W."/>
            <person name="Zhao G."/>
            <person name="Zhu H."/>
            <person name="Hu X."/>
            <person name="Ji K."/>
            <person name="Xiang X."/>
            <person name="Song Q."/>
            <person name="Yuan D."/>
            <person name="Jin S."/>
            <person name="Zhang L."/>
        </authorList>
    </citation>
    <scope>NUCLEOTIDE SEQUENCE [LARGE SCALE GENOMIC DNA]</scope>
    <source>
        <strain evidence="1">SQ_2022a</strain>
    </source>
</reference>
<dbReference type="EMBL" id="CM045765">
    <property type="protein sequence ID" value="KAI8001075.1"/>
    <property type="molecule type" value="Genomic_DNA"/>
</dbReference>
<protein>
    <submittedName>
        <fullName evidence="1">Cation/H(+) antiporter 15</fullName>
    </submittedName>
</protein>